<name>A0A196SPJ8_BLAHN</name>
<proteinExistence type="predicted"/>
<feature type="region of interest" description="Disordered" evidence="1">
    <location>
        <begin position="514"/>
        <end position="596"/>
    </location>
</feature>
<evidence type="ECO:0000313" key="2">
    <source>
        <dbReference type="EMBL" id="OAO18106.1"/>
    </source>
</evidence>
<feature type="region of interest" description="Disordered" evidence="1">
    <location>
        <begin position="356"/>
        <end position="376"/>
    </location>
</feature>
<comment type="caution">
    <text evidence="2">The sequence shown here is derived from an EMBL/GenBank/DDBJ whole genome shotgun (WGS) entry which is preliminary data.</text>
</comment>
<feature type="compositionally biased region" description="Basic and acidic residues" evidence="1">
    <location>
        <begin position="581"/>
        <end position="596"/>
    </location>
</feature>
<dbReference type="Proteomes" id="UP000078348">
    <property type="component" value="Unassembled WGS sequence"/>
</dbReference>
<sequence length="596" mass="65277">MSTIEVSLIWNGNLTKLSVLESSSFRQIARAFLCTNPSGLSQCDSDLVHFQHRGAEVNMDDKISALRYMSHPTFLVLKTNRRHPNKPIYAVATKKETIPEVKDGDENALSIEFVDIIKGIRYTQKMPKTVLVRVAESYLLNSLALQGVVSLFTVDGMLVSDLSFASQGIQDQDSIAFIAHDFEYTQDLQLKNIHIPGIYRRSDFSERIKQPSSPFLSDIVFSYTVKTVSALPVILQRLTKYRITTITVTDKVAGIDLHINGLLPPEYSTIKEPTALTFSWTIVQAMSISSFFAALADFDYSFFHLLTIEYAALPEPGHSELLQALKAQAFPVYVVVNGLPFTPLKGLLDGVNATRQEAQKERQAEQKKLHEMEEKNRGQEVVAQALQAEKQALEQALKEARAQAAGRDALARSCKEMAKQAEAARAAAGEAKKEQAARQLFQSHLLSLHAFFPRVAAIQEDVLRDVQALRASYGEDARLCNIAGAATLSRSMLCGAADTLASLNLELSRDGAMPAVPPSPGMPAVPVPSPMPVRPPSPGMPVRPPSPGMPVRPPSPGMPVRPQALSPSMPTPPTVQGMGGMKRERGEGENCPRGKR</sequence>
<dbReference type="EMBL" id="LXWW01000006">
    <property type="protein sequence ID" value="OAO18106.1"/>
    <property type="molecule type" value="Genomic_DNA"/>
</dbReference>
<reference evidence="2 3" key="1">
    <citation type="submission" date="2016-05" db="EMBL/GenBank/DDBJ databases">
        <title>Nuclear genome of Blastocystis sp. subtype 1 NandII.</title>
        <authorList>
            <person name="Gentekaki E."/>
            <person name="Curtis B."/>
            <person name="Stairs C."/>
            <person name="Eme L."/>
            <person name="Herman E."/>
            <person name="Klimes V."/>
            <person name="Arias M.C."/>
            <person name="Elias M."/>
            <person name="Hilliou F."/>
            <person name="Klute M."/>
            <person name="Malik S.-B."/>
            <person name="Pightling A."/>
            <person name="Rachubinski R."/>
            <person name="Salas D."/>
            <person name="Schlacht A."/>
            <person name="Suga H."/>
            <person name="Archibald J."/>
            <person name="Ball S.G."/>
            <person name="Clark G."/>
            <person name="Dacks J."/>
            <person name="Van Der Giezen M."/>
            <person name="Tsaousis A."/>
            <person name="Roger A."/>
        </authorList>
    </citation>
    <scope>NUCLEOTIDE SEQUENCE [LARGE SCALE GENOMIC DNA]</scope>
    <source>
        <strain evidence="3">ATCC 50177 / NandII</strain>
    </source>
</reference>
<organism evidence="2 3">
    <name type="scientific">Blastocystis sp. subtype 1 (strain ATCC 50177 / NandII)</name>
    <dbReference type="NCBI Taxonomy" id="478820"/>
    <lineage>
        <taxon>Eukaryota</taxon>
        <taxon>Sar</taxon>
        <taxon>Stramenopiles</taxon>
        <taxon>Bigyra</taxon>
        <taxon>Opalozoa</taxon>
        <taxon>Opalinata</taxon>
        <taxon>Blastocystidae</taxon>
        <taxon>Blastocystis</taxon>
    </lineage>
</organism>
<feature type="compositionally biased region" description="Pro residues" evidence="1">
    <location>
        <begin position="515"/>
        <end position="559"/>
    </location>
</feature>
<protein>
    <submittedName>
        <fullName evidence="2">Uncharacterized protein</fullName>
    </submittedName>
</protein>
<keyword evidence="3" id="KW-1185">Reference proteome</keyword>
<evidence type="ECO:0000256" key="1">
    <source>
        <dbReference type="SAM" id="MobiDB-lite"/>
    </source>
</evidence>
<feature type="compositionally biased region" description="Basic and acidic residues" evidence="1">
    <location>
        <begin position="357"/>
        <end position="376"/>
    </location>
</feature>
<evidence type="ECO:0000313" key="3">
    <source>
        <dbReference type="Proteomes" id="UP000078348"/>
    </source>
</evidence>
<gene>
    <name evidence="2" type="ORF">AV274_0141</name>
</gene>
<accession>A0A196SPJ8</accession>
<dbReference type="AlphaFoldDB" id="A0A196SPJ8"/>